<dbReference type="SUPFAM" id="SSF51338">
    <property type="entry name" value="Composite domain of metallo-dependent hydrolases"/>
    <property type="match status" value="1"/>
</dbReference>
<dbReference type="STRING" id="271157.SAMN05444396_10467"/>
<dbReference type="SUPFAM" id="SSF51556">
    <property type="entry name" value="Metallo-dependent hydrolases"/>
    <property type="match status" value="1"/>
</dbReference>
<proteinExistence type="predicted"/>
<dbReference type="InterPro" id="IPR011059">
    <property type="entry name" value="Metal-dep_hydrolase_composite"/>
</dbReference>
<dbReference type="Gene3D" id="3.10.310.70">
    <property type="match status" value="1"/>
</dbReference>
<dbReference type="InterPro" id="IPR033932">
    <property type="entry name" value="YtcJ-like"/>
</dbReference>
<feature type="chain" id="PRO_5012838601" description="Amidohydrolase 3 domain-containing protein" evidence="1">
    <location>
        <begin position="25"/>
        <end position="544"/>
    </location>
</feature>
<dbReference type="AlphaFoldDB" id="A0A1M5GPA0"/>
<dbReference type="Gene3D" id="2.30.40.10">
    <property type="entry name" value="Urease, subunit C, domain 1"/>
    <property type="match status" value="1"/>
</dbReference>
<dbReference type="GO" id="GO:0016810">
    <property type="term" value="F:hydrolase activity, acting on carbon-nitrogen (but not peptide) bonds"/>
    <property type="evidence" value="ECO:0007669"/>
    <property type="project" value="InterPro"/>
</dbReference>
<evidence type="ECO:0000313" key="3">
    <source>
        <dbReference type="EMBL" id="SHG05559.1"/>
    </source>
</evidence>
<dbReference type="InterPro" id="IPR032466">
    <property type="entry name" value="Metal_Hydrolase"/>
</dbReference>
<dbReference type="Pfam" id="PF07969">
    <property type="entry name" value="Amidohydro_3"/>
    <property type="match status" value="1"/>
</dbReference>
<dbReference type="PANTHER" id="PTHR22642">
    <property type="entry name" value="IMIDAZOLONEPROPIONASE"/>
    <property type="match status" value="1"/>
</dbReference>
<protein>
    <recommendedName>
        <fullName evidence="2">Amidohydrolase 3 domain-containing protein</fullName>
    </recommendedName>
</protein>
<feature type="domain" description="Amidohydrolase 3" evidence="2">
    <location>
        <begin position="74"/>
        <end position="541"/>
    </location>
</feature>
<accession>A0A1M5GPA0</accession>
<evidence type="ECO:0000256" key="1">
    <source>
        <dbReference type="SAM" id="SignalP"/>
    </source>
</evidence>
<sequence length="544" mass="60811">MLNMKSIPLLFALLLLFSCNQENKITVDTIIKNAKIYTVNDSFSTAEAMAIQDGKIIAVGTDTEITKKYDSNNIIEAKGKFIYPGLIDAHCHFYGYGLNLQEADLRGTKSMNEIVTRLKAFQKDKNPTFIVGNGWDQNDWEIKKYPTKADLDLAFPNIPVVLNRVDGHAIIVNSVALKLAGITKDTNADGGQIEIVNGEPTGIIVDNPMELVFKIIPKPNRKIQIAALLDAEKVMFENGLTTINDAGLDPDIIDLMDSLQKAKLLKINIYAMITANQKNMDLYFKKGVYKTDNLNVRSFKMYGDGALGSRGACMHKPYSDKPNQFGALLAKGPALKAVAKQIAASNFQLNTHAIGDSANTVILKIYKEVLTNKKDRRWKIEHAQVLREADFDYFKLGIIPSVQPTHATSDMYWAEERLGKERIKNAYAYKKLLQKAGIVALGTDFPVEEVNPMLTFHAAVARKDSKEYPKDGFQMENALSREETIKGMTIWAAYSNFEEKEKGSLEAGKWADFVMFDQDLMTIPENEIVKLKVANTYLKGVKVK</sequence>
<name>A0A1M5GPA0_9FLAO</name>
<organism evidence="3 4">
    <name type="scientific">Flavobacterium segetis</name>
    <dbReference type="NCBI Taxonomy" id="271157"/>
    <lineage>
        <taxon>Bacteria</taxon>
        <taxon>Pseudomonadati</taxon>
        <taxon>Bacteroidota</taxon>
        <taxon>Flavobacteriia</taxon>
        <taxon>Flavobacteriales</taxon>
        <taxon>Flavobacteriaceae</taxon>
        <taxon>Flavobacterium</taxon>
    </lineage>
</organism>
<reference evidence="4" key="1">
    <citation type="submission" date="2016-11" db="EMBL/GenBank/DDBJ databases">
        <authorList>
            <person name="Varghese N."/>
            <person name="Submissions S."/>
        </authorList>
    </citation>
    <scope>NUCLEOTIDE SEQUENCE [LARGE SCALE GENOMIC DNA]</scope>
    <source>
        <strain evidence="4">DSM 19741</strain>
    </source>
</reference>
<dbReference type="EMBL" id="FQWE01000004">
    <property type="protein sequence ID" value="SHG05559.1"/>
    <property type="molecule type" value="Genomic_DNA"/>
</dbReference>
<dbReference type="PANTHER" id="PTHR22642:SF2">
    <property type="entry name" value="PROTEIN LONG AFTER FAR-RED 3"/>
    <property type="match status" value="1"/>
</dbReference>
<dbReference type="PROSITE" id="PS51257">
    <property type="entry name" value="PROKAR_LIPOPROTEIN"/>
    <property type="match status" value="1"/>
</dbReference>
<dbReference type="InterPro" id="IPR013108">
    <property type="entry name" value="Amidohydro_3"/>
</dbReference>
<evidence type="ECO:0000259" key="2">
    <source>
        <dbReference type="Pfam" id="PF07969"/>
    </source>
</evidence>
<dbReference type="CDD" id="cd01300">
    <property type="entry name" value="YtcJ_like"/>
    <property type="match status" value="1"/>
</dbReference>
<dbReference type="Proteomes" id="UP000184036">
    <property type="component" value="Unassembled WGS sequence"/>
</dbReference>
<keyword evidence="4" id="KW-1185">Reference proteome</keyword>
<evidence type="ECO:0000313" key="4">
    <source>
        <dbReference type="Proteomes" id="UP000184036"/>
    </source>
</evidence>
<keyword evidence="1" id="KW-0732">Signal</keyword>
<dbReference type="Gene3D" id="3.20.20.140">
    <property type="entry name" value="Metal-dependent hydrolases"/>
    <property type="match status" value="1"/>
</dbReference>
<feature type="signal peptide" evidence="1">
    <location>
        <begin position="1"/>
        <end position="24"/>
    </location>
</feature>
<gene>
    <name evidence="3" type="ORF">SAMN05444396_10467</name>
</gene>